<accession>A0AAP0DMC3</accession>
<dbReference type="PANTHER" id="PTHR31352:SF3">
    <property type="entry name" value="INACTIVE BETA-AMYLASE 9"/>
    <property type="match status" value="1"/>
</dbReference>
<evidence type="ECO:0000313" key="6">
    <source>
        <dbReference type="Proteomes" id="UP001408789"/>
    </source>
</evidence>
<evidence type="ECO:0000256" key="1">
    <source>
        <dbReference type="ARBA" id="ARBA00005652"/>
    </source>
</evidence>
<organism evidence="5 6">
    <name type="scientific">Deinandra increscens subsp. villosa</name>
    <dbReference type="NCBI Taxonomy" id="3103831"/>
    <lineage>
        <taxon>Eukaryota</taxon>
        <taxon>Viridiplantae</taxon>
        <taxon>Streptophyta</taxon>
        <taxon>Embryophyta</taxon>
        <taxon>Tracheophyta</taxon>
        <taxon>Spermatophyta</taxon>
        <taxon>Magnoliopsida</taxon>
        <taxon>eudicotyledons</taxon>
        <taxon>Gunneridae</taxon>
        <taxon>Pentapetalae</taxon>
        <taxon>asterids</taxon>
        <taxon>campanulids</taxon>
        <taxon>Asterales</taxon>
        <taxon>Asteraceae</taxon>
        <taxon>Asteroideae</taxon>
        <taxon>Heliantheae alliance</taxon>
        <taxon>Madieae</taxon>
        <taxon>Madiinae</taxon>
        <taxon>Deinandra</taxon>
    </lineage>
</organism>
<evidence type="ECO:0000256" key="4">
    <source>
        <dbReference type="RuleBase" id="RU000509"/>
    </source>
</evidence>
<evidence type="ECO:0000256" key="2">
    <source>
        <dbReference type="ARBA" id="ARBA00023277"/>
    </source>
</evidence>
<comment type="similarity">
    <text evidence="1 4">Belongs to the glycosyl hydrolase 14 family.</text>
</comment>
<dbReference type="PANTHER" id="PTHR31352">
    <property type="entry name" value="BETA-AMYLASE 1, CHLOROPLASTIC"/>
    <property type="match status" value="1"/>
</dbReference>
<comment type="caution">
    <text evidence="5">The sequence shown here is derived from an EMBL/GenBank/DDBJ whole genome shotgun (WGS) entry which is preliminary data.</text>
</comment>
<dbReference type="Gene3D" id="3.20.20.80">
    <property type="entry name" value="Glycosidases"/>
    <property type="match status" value="2"/>
</dbReference>
<dbReference type="EMBL" id="JBCNJP010000007">
    <property type="protein sequence ID" value="KAK9077726.1"/>
    <property type="molecule type" value="Genomic_DNA"/>
</dbReference>
<evidence type="ECO:0000256" key="3">
    <source>
        <dbReference type="ARBA" id="ARBA00023326"/>
    </source>
</evidence>
<dbReference type="PRINTS" id="PR00750">
    <property type="entry name" value="BETAAMYLASE"/>
</dbReference>
<dbReference type="GO" id="GO:0000272">
    <property type="term" value="P:polysaccharide catabolic process"/>
    <property type="evidence" value="ECO:0007669"/>
    <property type="project" value="UniProtKB-KW"/>
</dbReference>
<sequence>MVCSLGGRQMITLRTSQIMAEDASCWKLASQYIQRELKEADEANLLDEEDMHVFGLRPMMDPLVLVSCSFCKKPVKDSQYAKHAEICKSLSSLLDTTTETDVGGKKKPPRKEKKKLQLSTSISIKNNLKIYDKSCHDLNLHHMLFIIRTHYSGKEFLNESEARSLKNFDKMLSVPAPLATKIYYSQRNQRLRSAISHMYYRSSSIQIDHGLSNMQFPEIDGPGVLRLSFRPPKKAFCQSRSNNNNNPMTIIFCSSATRLQKGFGQIIKCSNLPHKVTIQSAASTKASQNLKLSENGDGVKLYVGLPLNSVSECNAINHSWAIAAGLRALKLLGVEGVELPIWWGVSEKEAMGRYEWSGYLALVDMVRESGLKLHVSLCFHACKEENIPLPQWVSEIGELKPDIFFADHSGKRYEDCLSFGVDNLPVFDGKTAIQVFQGFIESFKTVFAPFMGSTITGVTVGMGPDGELRYPNAEEAGNPLWGLSGPHDAPSYNQQPILNTFFKEGGSWETAYGDFFLSWYSAQLISHADRMLSLAASSFCDSTVKVSGKLPLIPSWYRSRSHPAEVSAGFYNTVNRNGYEEVAKIFGKYSCKMILPGMDLLDEQQLNEAFSSPELLLADIRDACRRHRVEVCGQNLNVAGTKKNFQQIKKNLNLVGENEIDLFLYQRMGGEFFSPKNFPLFTEFVRSLNQPEVDSDDLGVNGEGALFVPGKNRKLQTV</sequence>
<keyword evidence="6" id="KW-1185">Reference proteome</keyword>
<dbReference type="InterPro" id="IPR017853">
    <property type="entry name" value="GH"/>
</dbReference>
<protein>
    <recommendedName>
        <fullName evidence="4">Beta-amylase</fullName>
        <ecNumber evidence="4">3.2.1.2</ecNumber>
    </recommendedName>
</protein>
<comment type="catalytic activity">
    <reaction evidence="4">
        <text>Hydrolysis of (1-&gt;4)-alpha-D-glucosidic linkages in polysaccharides so as to remove successive maltose units from the non-reducing ends of the chains.</text>
        <dbReference type="EC" id="3.2.1.2"/>
    </reaction>
</comment>
<keyword evidence="4" id="KW-0378">Hydrolase</keyword>
<proteinExistence type="inferred from homology"/>
<evidence type="ECO:0000313" key="5">
    <source>
        <dbReference type="EMBL" id="KAK9077726.1"/>
    </source>
</evidence>
<dbReference type="Proteomes" id="UP001408789">
    <property type="component" value="Unassembled WGS sequence"/>
</dbReference>
<dbReference type="Pfam" id="PF01373">
    <property type="entry name" value="Glyco_hydro_14"/>
    <property type="match status" value="2"/>
</dbReference>
<dbReference type="EC" id="3.2.1.2" evidence="4"/>
<keyword evidence="2 4" id="KW-0119">Carbohydrate metabolism</keyword>
<reference evidence="5 6" key="1">
    <citation type="submission" date="2024-04" db="EMBL/GenBank/DDBJ databases">
        <title>The reference genome of an endangered Asteraceae, Deinandra increscens subsp. villosa, native to the Central Coast of California.</title>
        <authorList>
            <person name="Guilliams M."/>
            <person name="Hasenstab-Lehman K."/>
            <person name="Meyer R."/>
            <person name="Mcevoy S."/>
        </authorList>
    </citation>
    <scope>NUCLEOTIDE SEQUENCE [LARGE SCALE GENOMIC DNA]</scope>
    <source>
        <tissue evidence="5">Leaf</tissue>
    </source>
</reference>
<name>A0AAP0DMC3_9ASTR</name>
<keyword evidence="3 4" id="KW-0624">Polysaccharide degradation</keyword>
<dbReference type="GO" id="GO:0016161">
    <property type="term" value="F:beta-amylase activity"/>
    <property type="evidence" value="ECO:0007669"/>
    <property type="project" value="UniProtKB-EC"/>
</dbReference>
<dbReference type="AlphaFoldDB" id="A0AAP0DMC3"/>
<keyword evidence="4" id="KW-0326">Glycosidase</keyword>
<gene>
    <name evidence="5" type="ORF">SSX86_006063</name>
</gene>
<dbReference type="InterPro" id="IPR001554">
    <property type="entry name" value="Glyco_hydro_14"/>
</dbReference>
<dbReference type="SUPFAM" id="SSF51445">
    <property type="entry name" value="(Trans)glycosidases"/>
    <property type="match status" value="1"/>
</dbReference>